<evidence type="ECO:0000256" key="1">
    <source>
        <dbReference type="SAM" id="MobiDB-lite"/>
    </source>
</evidence>
<feature type="compositionally biased region" description="Basic and acidic residues" evidence="1">
    <location>
        <begin position="514"/>
        <end position="523"/>
    </location>
</feature>
<feature type="compositionally biased region" description="Pro residues" evidence="1">
    <location>
        <begin position="443"/>
        <end position="452"/>
    </location>
</feature>
<protein>
    <submittedName>
        <fullName evidence="2">Uncharacterized protein</fullName>
    </submittedName>
</protein>
<feature type="region of interest" description="Disordered" evidence="1">
    <location>
        <begin position="1"/>
        <end position="88"/>
    </location>
</feature>
<feature type="compositionally biased region" description="Low complexity" evidence="1">
    <location>
        <begin position="499"/>
        <end position="511"/>
    </location>
</feature>
<accession>A0A4U1EHS9</accession>
<feature type="compositionally biased region" description="Polar residues" evidence="1">
    <location>
        <begin position="149"/>
        <end position="164"/>
    </location>
</feature>
<reference evidence="3" key="1">
    <citation type="journal article" date="2019" name="IScience">
        <title>Narwhal Genome Reveals Long-Term Low Genetic Diversity despite Current Large Abundance Size.</title>
        <authorList>
            <person name="Westbury M.V."/>
            <person name="Petersen B."/>
            <person name="Garde E."/>
            <person name="Heide-Jorgensen M.P."/>
            <person name="Lorenzen E.D."/>
        </authorList>
    </citation>
    <scope>NUCLEOTIDE SEQUENCE [LARGE SCALE GENOMIC DNA]</scope>
</reference>
<feature type="region of interest" description="Disordered" evidence="1">
    <location>
        <begin position="438"/>
        <end position="458"/>
    </location>
</feature>
<organism evidence="2 3">
    <name type="scientific">Monodon monoceros</name>
    <name type="common">Narwhal</name>
    <name type="synonym">Ceratodon monodon</name>
    <dbReference type="NCBI Taxonomy" id="40151"/>
    <lineage>
        <taxon>Eukaryota</taxon>
        <taxon>Metazoa</taxon>
        <taxon>Chordata</taxon>
        <taxon>Craniata</taxon>
        <taxon>Vertebrata</taxon>
        <taxon>Euteleostomi</taxon>
        <taxon>Mammalia</taxon>
        <taxon>Eutheria</taxon>
        <taxon>Laurasiatheria</taxon>
        <taxon>Artiodactyla</taxon>
        <taxon>Whippomorpha</taxon>
        <taxon>Cetacea</taxon>
        <taxon>Odontoceti</taxon>
        <taxon>Monodontidae</taxon>
        <taxon>Monodon</taxon>
    </lineage>
</organism>
<proteinExistence type="predicted"/>
<dbReference type="InterPro" id="IPR031460">
    <property type="entry name" value="DUF4678"/>
</dbReference>
<evidence type="ECO:0000313" key="2">
    <source>
        <dbReference type="EMBL" id="TKC35805.1"/>
    </source>
</evidence>
<dbReference type="Proteomes" id="UP000308365">
    <property type="component" value="Unassembled WGS sequence"/>
</dbReference>
<feature type="region of interest" description="Disordered" evidence="1">
    <location>
        <begin position="348"/>
        <end position="371"/>
    </location>
</feature>
<comment type="caution">
    <text evidence="2">The sequence shown here is derived from an EMBL/GenBank/DDBJ whole genome shotgun (WGS) entry which is preliminary data.</text>
</comment>
<dbReference type="PANTHER" id="PTHR37365:SF1">
    <property type="entry name" value="TESTIS-EXPRESSED PROTEIN 44"/>
    <property type="match status" value="1"/>
</dbReference>
<dbReference type="AlphaFoldDB" id="A0A4U1EHS9"/>
<dbReference type="PANTHER" id="PTHR37365">
    <property type="entry name" value="TESTIS-EXPRESSED PROTEIN 44"/>
    <property type="match status" value="1"/>
</dbReference>
<evidence type="ECO:0000313" key="3">
    <source>
        <dbReference type="Proteomes" id="UP000308365"/>
    </source>
</evidence>
<dbReference type="Pfam" id="PF15727">
    <property type="entry name" value="DUF4678"/>
    <property type="match status" value="1"/>
</dbReference>
<feature type="region of interest" description="Disordered" evidence="1">
    <location>
        <begin position="183"/>
        <end position="215"/>
    </location>
</feature>
<feature type="region of interest" description="Disordered" evidence="1">
    <location>
        <begin position="136"/>
        <end position="164"/>
    </location>
</feature>
<sequence length="546" mass="57222">MTTMPSGEARASSIPTHGDSRCTDIPTVRSQSQVPLLADVPTAHDTAASAEQQDVGQASKPATLGATSASGDKDKHEAAAGHAQEPTALLAPLAPGALQRSRGFQNLVQKVLVQESSTTQNPQIFQLYSLIKEETPQAAGVPDREQELAPSTPSAVVQSPQNAEAQPIMSTADANDQLDTRAADTAEAVEENPEGQEALNPGTDALPSAPASPGPRVAAVERRALDSTASENNYMRSMTSLLGGGEGSISSLADILVWSDTAMGMATGTLASGHGSVTDVLHNTGAQPALHLQHPGECQLCLILRAGSGDQSALHSVTHMLEPVERRTVEGILSAMHYLTSHLAPRQAHAGPNLDEAPRSAASRDPGSTHALLSHASLPWTALPRPGNKSLASAGSKSARCAGATLQTNILYPSRALRRRVREQPRPGRPAKVAGLLGALRPSLPPPPPPPPRRPDGFFHDCIRPRAVFVPAIPSRACELVRLSPARRGFSRAQLEHCGAASPSPASGAPAEMRPPRDPEIPCREPSSLQTHRSVRPVPVSKARSP</sequence>
<name>A0A4U1EHS9_MONMO</name>
<dbReference type="EMBL" id="RWIC01001432">
    <property type="protein sequence ID" value="TKC35805.1"/>
    <property type="molecule type" value="Genomic_DNA"/>
</dbReference>
<gene>
    <name evidence="2" type="ORF">EI555_006528</name>
</gene>
<feature type="region of interest" description="Disordered" evidence="1">
    <location>
        <begin position="494"/>
        <end position="546"/>
    </location>
</feature>